<dbReference type="Proteomes" id="UP000321570">
    <property type="component" value="Unassembled WGS sequence"/>
</dbReference>
<gene>
    <name evidence="1" type="ORF">WMSIL1_LOCUS10173</name>
</gene>
<proteinExistence type="predicted"/>
<sequence>MEEVHSLLLTAVQKEQTQFRSSKTETVDRRPLSLMMHCDPKFIGEGKLIKITSVMRPKYIQDGIQIVSGNPPLTDPAPKKANLPVVKRKNNSIPLPEKLVRSSRDAFYNPQLHHISKKGVVPPPIYNIDNLDYAWLSVANEERMKNKE</sequence>
<feature type="non-terminal residue" evidence="1">
    <location>
        <position position="148"/>
    </location>
</feature>
<reference evidence="1 2" key="1">
    <citation type="submission" date="2019-07" db="EMBL/GenBank/DDBJ databases">
        <authorList>
            <person name="Jastrzebski P J."/>
            <person name="Paukszto L."/>
            <person name="Jastrzebski P J."/>
        </authorList>
    </citation>
    <scope>NUCLEOTIDE SEQUENCE [LARGE SCALE GENOMIC DNA]</scope>
    <source>
        <strain evidence="1 2">WMS-il1</strain>
    </source>
</reference>
<dbReference type="AlphaFoldDB" id="A0A564YXV7"/>
<evidence type="ECO:0000313" key="2">
    <source>
        <dbReference type="Proteomes" id="UP000321570"/>
    </source>
</evidence>
<keyword evidence="2" id="KW-1185">Reference proteome</keyword>
<dbReference type="EMBL" id="CABIJS010000444">
    <property type="protein sequence ID" value="VUZ51488.1"/>
    <property type="molecule type" value="Genomic_DNA"/>
</dbReference>
<name>A0A564YXV7_HYMDI</name>
<accession>A0A564YXV7</accession>
<organism evidence="1 2">
    <name type="scientific">Hymenolepis diminuta</name>
    <name type="common">Rat tapeworm</name>
    <dbReference type="NCBI Taxonomy" id="6216"/>
    <lineage>
        <taxon>Eukaryota</taxon>
        <taxon>Metazoa</taxon>
        <taxon>Spiralia</taxon>
        <taxon>Lophotrochozoa</taxon>
        <taxon>Platyhelminthes</taxon>
        <taxon>Cestoda</taxon>
        <taxon>Eucestoda</taxon>
        <taxon>Cyclophyllidea</taxon>
        <taxon>Hymenolepididae</taxon>
        <taxon>Hymenolepis</taxon>
    </lineage>
</organism>
<protein>
    <submittedName>
        <fullName evidence="1">Uncharacterized protein</fullName>
    </submittedName>
</protein>
<evidence type="ECO:0000313" key="1">
    <source>
        <dbReference type="EMBL" id="VUZ51488.1"/>
    </source>
</evidence>